<gene>
    <name evidence="1" type="ORF">BGW38_004753</name>
</gene>
<proteinExistence type="predicted"/>
<organism evidence="1 2">
    <name type="scientific">Lunasporangiospora selenospora</name>
    <dbReference type="NCBI Taxonomy" id="979761"/>
    <lineage>
        <taxon>Eukaryota</taxon>
        <taxon>Fungi</taxon>
        <taxon>Fungi incertae sedis</taxon>
        <taxon>Mucoromycota</taxon>
        <taxon>Mortierellomycotina</taxon>
        <taxon>Mortierellomycetes</taxon>
        <taxon>Mortierellales</taxon>
        <taxon>Mortierellaceae</taxon>
        <taxon>Lunasporangiospora</taxon>
    </lineage>
</organism>
<accession>A0A9P6FQX1</accession>
<sequence>MYSQAAEMLKNQDYLRKIGADHIAIPSTEQEKLDREWEYFETVCDQVFFILENSKYKLKRQQDILKGRLNPPPPPPTPPKDVVMDLEEPEPANATTATSVTPIVSAATPLTTEPIVQAPAAPVLATPMAVDTPMATTSTVNLTEPNPSTTVATTAATAATAITATAEVAEAVEAAAATTTAAAAAPESTPANAQNTPMTTTAQLLSASSSSTEALPTSISSPHLPISANISPMTVAATAMTTGQFDGTSFDLPMMSPPGGLDLSSLTSGISSVSGVTTSSVFTSPLTIGANLDLSGGLNPIVSTAALLSSAANAVAPIVNISEDSLMDTGLSLDDDNVEDSMLDLGDIGNLGDSLGDLDDMINF</sequence>
<evidence type="ECO:0000313" key="2">
    <source>
        <dbReference type="Proteomes" id="UP000780801"/>
    </source>
</evidence>
<evidence type="ECO:0000313" key="1">
    <source>
        <dbReference type="EMBL" id="KAF9579125.1"/>
    </source>
</evidence>
<name>A0A9P6FQX1_9FUNG</name>
<dbReference type="EMBL" id="JAABOA010003024">
    <property type="protein sequence ID" value="KAF9579125.1"/>
    <property type="molecule type" value="Genomic_DNA"/>
</dbReference>
<dbReference type="AlphaFoldDB" id="A0A9P6FQX1"/>
<dbReference type="Proteomes" id="UP000780801">
    <property type="component" value="Unassembled WGS sequence"/>
</dbReference>
<keyword evidence="2" id="KW-1185">Reference proteome</keyword>
<comment type="caution">
    <text evidence="1">The sequence shown here is derived from an EMBL/GenBank/DDBJ whole genome shotgun (WGS) entry which is preliminary data.</text>
</comment>
<dbReference type="OrthoDB" id="2423920at2759"/>
<protein>
    <submittedName>
        <fullName evidence="1">Uncharacterized protein</fullName>
    </submittedName>
</protein>
<reference evidence="1" key="1">
    <citation type="journal article" date="2020" name="Fungal Divers.">
        <title>Resolving the Mortierellaceae phylogeny through synthesis of multi-gene phylogenetics and phylogenomics.</title>
        <authorList>
            <person name="Vandepol N."/>
            <person name="Liber J."/>
            <person name="Desiro A."/>
            <person name="Na H."/>
            <person name="Kennedy M."/>
            <person name="Barry K."/>
            <person name="Grigoriev I.V."/>
            <person name="Miller A.N."/>
            <person name="O'Donnell K."/>
            <person name="Stajich J.E."/>
            <person name="Bonito G."/>
        </authorList>
    </citation>
    <scope>NUCLEOTIDE SEQUENCE</scope>
    <source>
        <strain evidence="1">KOD1015</strain>
    </source>
</reference>